<feature type="compositionally biased region" description="Low complexity" evidence="1">
    <location>
        <begin position="40"/>
        <end position="54"/>
    </location>
</feature>
<accession>A0A9Q1KWI9</accession>
<keyword evidence="3" id="KW-1185">Reference proteome</keyword>
<evidence type="ECO:0000313" key="2">
    <source>
        <dbReference type="EMBL" id="KAJ8452171.1"/>
    </source>
</evidence>
<reference evidence="2" key="1">
    <citation type="submission" date="2022-04" db="EMBL/GenBank/DDBJ databases">
        <title>Carnegiea gigantea Genome sequencing and assembly v2.</title>
        <authorList>
            <person name="Copetti D."/>
            <person name="Sanderson M.J."/>
            <person name="Burquez A."/>
            <person name="Wojciechowski M.F."/>
        </authorList>
    </citation>
    <scope>NUCLEOTIDE SEQUENCE</scope>
    <source>
        <strain evidence="2">SGP5-SGP5p</strain>
        <tissue evidence="2">Aerial part</tissue>
    </source>
</reference>
<dbReference type="EMBL" id="JAKOGI010000006">
    <property type="protein sequence ID" value="KAJ8452171.1"/>
    <property type="molecule type" value="Genomic_DNA"/>
</dbReference>
<dbReference type="AlphaFoldDB" id="A0A9Q1KWI9"/>
<feature type="region of interest" description="Disordered" evidence="1">
    <location>
        <begin position="17"/>
        <end position="54"/>
    </location>
</feature>
<name>A0A9Q1KWI9_9CARY</name>
<gene>
    <name evidence="2" type="ORF">Cgig2_016752</name>
</gene>
<dbReference type="Proteomes" id="UP001153076">
    <property type="component" value="Unassembled WGS sequence"/>
</dbReference>
<proteinExistence type="predicted"/>
<protein>
    <submittedName>
        <fullName evidence="2">Uncharacterized protein</fullName>
    </submittedName>
</protein>
<feature type="compositionally biased region" description="Basic residues" evidence="1">
    <location>
        <begin position="17"/>
        <end position="29"/>
    </location>
</feature>
<sequence length="168" mass="18845">MLLPLLLPLNYCAGQKKKFSGQPPKRRRFGGCSQKKVDQASSRPASPRRAPEPAVATARAASSLARLSLSSREHTIELALNFTSLGRIFIFFLSKENLKDFLEWRDNKLYKKFYPPLKVVNEKGKVFFVQNHQQLNHILSPGPGTGKAGLAFVNEVAYKTNTHNPYTS</sequence>
<organism evidence="2 3">
    <name type="scientific">Carnegiea gigantea</name>
    <dbReference type="NCBI Taxonomy" id="171969"/>
    <lineage>
        <taxon>Eukaryota</taxon>
        <taxon>Viridiplantae</taxon>
        <taxon>Streptophyta</taxon>
        <taxon>Embryophyta</taxon>
        <taxon>Tracheophyta</taxon>
        <taxon>Spermatophyta</taxon>
        <taxon>Magnoliopsida</taxon>
        <taxon>eudicotyledons</taxon>
        <taxon>Gunneridae</taxon>
        <taxon>Pentapetalae</taxon>
        <taxon>Caryophyllales</taxon>
        <taxon>Cactineae</taxon>
        <taxon>Cactaceae</taxon>
        <taxon>Cactoideae</taxon>
        <taxon>Echinocereeae</taxon>
        <taxon>Carnegiea</taxon>
    </lineage>
</organism>
<evidence type="ECO:0000313" key="3">
    <source>
        <dbReference type="Proteomes" id="UP001153076"/>
    </source>
</evidence>
<comment type="caution">
    <text evidence="2">The sequence shown here is derived from an EMBL/GenBank/DDBJ whole genome shotgun (WGS) entry which is preliminary data.</text>
</comment>
<evidence type="ECO:0000256" key="1">
    <source>
        <dbReference type="SAM" id="MobiDB-lite"/>
    </source>
</evidence>